<dbReference type="InterPro" id="IPR036291">
    <property type="entry name" value="NAD(P)-bd_dom_sf"/>
</dbReference>
<dbReference type="InterPro" id="IPR050091">
    <property type="entry name" value="PKS_NRPS_Biosynth_Enz"/>
</dbReference>
<evidence type="ECO:0000313" key="3">
    <source>
        <dbReference type="Proteomes" id="UP000244073"/>
    </source>
</evidence>
<dbReference type="OrthoDB" id="329835at2759"/>
<proteinExistence type="predicted"/>
<organism evidence="2 3">
    <name type="scientific">Aspergillus ochraceoroseus IBT 24754</name>
    <dbReference type="NCBI Taxonomy" id="1392256"/>
    <lineage>
        <taxon>Eukaryota</taxon>
        <taxon>Fungi</taxon>
        <taxon>Dikarya</taxon>
        <taxon>Ascomycota</taxon>
        <taxon>Pezizomycotina</taxon>
        <taxon>Eurotiomycetes</taxon>
        <taxon>Eurotiomycetidae</taxon>
        <taxon>Eurotiales</taxon>
        <taxon>Aspergillaceae</taxon>
        <taxon>Aspergillus</taxon>
        <taxon>Aspergillus subgen. Nidulantes</taxon>
    </lineage>
</organism>
<protein>
    <recommendedName>
        <fullName evidence="1">Ketoreductase (KR) domain-containing protein</fullName>
    </recommendedName>
</protein>
<accession>A0A2T5LW43</accession>
<dbReference type="Pfam" id="PF08659">
    <property type="entry name" value="KR"/>
    <property type="match status" value="1"/>
</dbReference>
<reference evidence="2 3" key="1">
    <citation type="journal article" date="2018" name="Proc. Natl. Acad. Sci. U.S.A.">
        <title>Linking secondary metabolites to gene clusters through genome sequencing of six diverse Aspergillus species.</title>
        <authorList>
            <person name="Kaerboelling I."/>
            <person name="Vesth T.C."/>
            <person name="Frisvad J.C."/>
            <person name="Nybo J.L."/>
            <person name="Theobald S."/>
            <person name="Kuo A."/>
            <person name="Bowyer P."/>
            <person name="Matsuda Y."/>
            <person name="Mondo S."/>
            <person name="Lyhne E.K."/>
            <person name="Kogle M.E."/>
            <person name="Clum A."/>
            <person name="Lipzen A."/>
            <person name="Salamov A."/>
            <person name="Ngan C.Y."/>
            <person name="Daum C."/>
            <person name="Chiniquy J."/>
            <person name="Barry K."/>
            <person name="LaButti K."/>
            <person name="Haridas S."/>
            <person name="Simmons B.A."/>
            <person name="Magnuson J.K."/>
            <person name="Mortensen U.H."/>
            <person name="Larsen T.O."/>
            <person name="Grigoriev I.V."/>
            <person name="Baker S.E."/>
            <person name="Andersen M.R."/>
        </authorList>
    </citation>
    <scope>NUCLEOTIDE SEQUENCE [LARGE SCALE GENOMIC DNA]</scope>
    <source>
        <strain evidence="2 3">IBT 24754</strain>
    </source>
</reference>
<comment type="caution">
    <text evidence="2">The sequence shown here is derived from an EMBL/GenBank/DDBJ whole genome shotgun (WGS) entry which is preliminary data.</text>
</comment>
<gene>
    <name evidence="2" type="ORF">P175DRAFT_0478307</name>
</gene>
<evidence type="ECO:0000259" key="1">
    <source>
        <dbReference type="Pfam" id="PF08659"/>
    </source>
</evidence>
<name>A0A2T5LW43_9EURO</name>
<dbReference type="InterPro" id="IPR013968">
    <property type="entry name" value="PKS_KR"/>
</dbReference>
<evidence type="ECO:0000313" key="2">
    <source>
        <dbReference type="EMBL" id="PTU20473.1"/>
    </source>
</evidence>
<dbReference type="Gene3D" id="3.40.50.720">
    <property type="entry name" value="NAD(P)-binding Rossmann-like Domain"/>
    <property type="match status" value="1"/>
</dbReference>
<dbReference type="AlphaFoldDB" id="A0A2T5LW43"/>
<sequence>MTHEQWRNVTRPKIYGLWILHHLLSPNIQFFVMLGSITGIVGNRTKVNSTSGNTYQDALAHYRRSKGRPAVSVDLGLMIVRHRAHC</sequence>
<dbReference type="GO" id="GO:0004312">
    <property type="term" value="F:fatty acid synthase activity"/>
    <property type="evidence" value="ECO:0007669"/>
    <property type="project" value="TreeGrafter"/>
</dbReference>
<dbReference type="RefSeq" id="XP_040751865.1">
    <property type="nucleotide sequence ID" value="XM_040895355.1"/>
</dbReference>
<dbReference type="Proteomes" id="UP000244073">
    <property type="component" value="Unassembled WGS sequence"/>
</dbReference>
<dbReference type="EMBL" id="MSFN02000004">
    <property type="protein sequence ID" value="PTU20473.1"/>
    <property type="molecule type" value="Genomic_DNA"/>
</dbReference>
<dbReference type="GO" id="GO:0044550">
    <property type="term" value="P:secondary metabolite biosynthetic process"/>
    <property type="evidence" value="ECO:0007669"/>
    <property type="project" value="TreeGrafter"/>
</dbReference>
<dbReference type="VEuPathDB" id="FungiDB:P175DRAFT_0478307"/>
<dbReference type="GeneID" id="63812237"/>
<dbReference type="GO" id="GO:0006633">
    <property type="term" value="P:fatty acid biosynthetic process"/>
    <property type="evidence" value="ECO:0007669"/>
    <property type="project" value="TreeGrafter"/>
</dbReference>
<dbReference type="PANTHER" id="PTHR43775">
    <property type="entry name" value="FATTY ACID SYNTHASE"/>
    <property type="match status" value="1"/>
</dbReference>
<dbReference type="SUPFAM" id="SSF51735">
    <property type="entry name" value="NAD(P)-binding Rossmann-fold domains"/>
    <property type="match status" value="1"/>
</dbReference>
<dbReference type="PANTHER" id="PTHR43775:SF29">
    <property type="entry name" value="ASPERFURANONE POLYKETIDE SYNTHASE AFOG-RELATED"/>
    <property type="match status" value="1"/>
</dbReference>
<feature type="domain" description="Ketoreductase (KR)" evidence="1">
    <location>
        <begin position="1"/>
        <end position="78"/>
    </location>
</feature>